<name>A0A8K0CRW0_IGNLU</name>
<feature type="region of interest" description="Disordered" evidence="1">
    <location>
        <begin position="29"/>
        <end position="63"/>
    </location>
</feature>
<protein>
    <submittedName>
        <fullName evidence="2">Uncharacterized protein</fullName>
    </submittedName>
</protein>
<gene>
    <name evidence="2" type="ORF">ILUMI_16981</name>
</gene>
<evidence type="ECO:0000313" key="2">
    <source>
        <dbReference type="EMBL" id="KAF2889192.1"/>
    </source>
</evidence>
<organism evidence="2 3">
    <name type="scientific">Ignelater luminosus</name>
    <name type="common">Cucubano</name>
    <name type="synonym">Pyrophorus luminosus</name>
    <dbReference type="NCBI Taxonomy" id="2038154"/>
    <lineage>
        <taxon>Eukaryota</taxon>
        <taxon>Metazoa</taxon>
        <taxon>Ecdysozoa</taxon>
        <taxon>Arthropoda</taxon>
        <taxon>Hexapoda</taxon>
        <taxon>Insecta</taxon>
        <taxon>Pterygota</taxon>
        <taxon>Neoptera</taxon>
        <taxon>Endopterygota</taxon>
        <taxon>Coleoptera</taxon>
        <taxon>Polyphaga</taxon>
        <taxon>Elateriformia</taxon>
        <taxon>Elateroidea</taxon>
        <taxon>Elateridae</taxon>
        <taxon>Agrypninae</taxon>
        <taxon>Pyrophorini</taxon>
        <taxon>Ignelater</taxon>
    </lineage>
</organism>
<dbReference type="Proteomes" id="UP000801492">
    <property type="component" value="Unassembled WGS sequence"/>
</dbReference>
<accession>A0A8K0CRW0</accession>
<evidence type="ECO:0000256" key="1">
    <source>
        <dbReference type="SAM" id="MobiDB-lite"/>
    </source>
</evidence>
<evidence type="ECO:0000313" key="3">
    <source>
        <dbReference type="Proteomes" id="UP000801492"/>
    </source>
</evidence>
<dbReference type="EMBL" id="VTPC01069770">
    <property type="protein sequence ID" value="KAF2889192.1"/>
    <property type="molecule type" value="Genomic_DNA"/>
</dbReference>
<comment type="caution">
    <text evidence="2">The sequence shown here is derived from an EMBL/GenBank/DDBJ whole genome shotgun (WGS) entry which is preliminary data.</text>
</comment>
<feature type="non-terminal residue" evidence="2">
    <location>
        <position position="63"/>
    </location>
</feature>
<dbReference type="OrthoDB" id="6818826at2759"/>
<sequence>MNNLFGIAHANALSLISIEQDKEFLIAQRKPNREGSMNGIDLKLTAAEKRKAEKKKKKEQKSR</sequence>
<proteinExistence type="predicted"/>
<feature type="compositionally biased region" description="Basic residues" evidence="1">
    <location>
        <begin position="52"/>
        <end position="63"/>
    </location>
</feature>
<dbReference type="AlphaFoldDB" id="A0A8K0CRW0"/>
<reference evidence="2" key="1">
    <citation type="submission" date="2019-08" db="EMBL/GenBank/DDBJ databases">
        <title>The genome of the North American firefly Photinus pyralis.</title>
        <authorList>
            <consortium name="Photinus pyralis genome working group"/>
            <person name="Fallon T.R."/>
            <person name="Sander Lower S.E."/>
            <person name="Weng J.-K."/>
        </authorList>
    </citation>
    <scope>NUCLEOTIDE SEQUENCE</scope>
    <source>
        <strain evidence="2">TRF0915ILg1</strain>
        <tissue evidence="2">Whole body</tissue>
    </source>
</reference>
<keyword evidence="3" id="KW-1185">Reference proteome</keyword>